<accession>A0A9D2DCF0</accession>
<feature type="domain" description="Peptidase M6-like" evidence="2">
    <location>
        <begin position="259"/>
        <end position="369"/>
    </location>
</feature>
<evidence type="ECO:0000313" key="4">
    <source>
        <dbReference type="Proteomes" id="UP000824014"/>
    </source>
</evidence>
<reference evidence="3" key="2">
    <citation type="submission" date="2021-04" db="EMBL/GenBank/DDBJ databases">
        <authorList>
            <person name="Gilroy R."/>
        </authorList>
    </citation>
    <scope>NUCLEOTIDE SEQUENCE</scope>
    <source>
        <strain evidence="3">ChiHjej11B10-19426</strain>
    </source>
</reference>
<name>A0A9D2DCF0_9BACT</name>
<comment type="caution">
    <text evidence="3">The sequence shown here is derived from an EMBL/GenBank/DDBJ whole genome shotgun (WGS) entry which is preliminary data.</text>
</comment>
<dbReference type="PANTHER" id="PTHR41775">
    <property type="entry name" value="SECRETED PROTEIN-RELATED"/>
    <property type="match status" value="1"/>
</dbReference>
<gene>
    <name evidence="3" type="ORF">H9816_00875</name>
</gene>
<evidence type="ECO:0000259" key="2">
    <source>
        <dbReference type="Pfam" id="PF05547"/>
    </source>
</evidence>
<dbReference type="EMBL" id="DXCC01000003">
    <property type="protein sequence ID" value="HIZ14456.1"/>
    <property type="molecule type" value="Genomic_DNA"/>
</dbReference>
<feature type="signal peptide" evidence="1">
    <location>
        <begin position="1"/>
        <end position="21"/>
    </location>
</feature>
<keyword evidence="3" id="KW-0378">Hydrolase</keyword>
<dbReference type="SUPFAM" id="SSF55486">
    <property type="entry name" value="Metalloproteases ('zincins'), catalytic domain"/>
    <property type="match status" value="1"/>
</dbReference>
<dbReference type="InterPro" id="IPR008757">
    <property type="entry name" value="Peptidase_M6-like_domain"/>
</dbReference>
<sequence length="725" mass="80141">MMKWFHTLRACALFTLLTALATDMQAVPAYPRPIKVKQADGTTLTIRIYGDERFHYATTSDGYNIVPDSNGNYYYARMQGGTLVSTGIRAKDAAQRTATDRAALNSVATGVPFAALSAAQAQASAAQTAFGASFNPLEETGDSRLRQLRAEQNSGEEFHSLVILVQFADAPFTVTNPQQAFDRLLNEEGYAENNATGSARDYYKENSNGQFNPHFDVVGPFTLSGNQNSYDGHEARFIIESCNLAADNGVDFSQYVDNGVLRDVFIFFAGYNQAEAGGSYLWPARMFYTDPNIDFGTWGGGRLLAAAYTSELKGSSGATMTGIGTFCHEFGHILGWPDFYDSDYNQNGTGFNLDIFSLMAAGSYVNGGKTPPAINAFERYMVGWATPEEITETGSYTLEPVYGDHSYRINTLNEGEYFILEFRNGNINRWDAFLQNGNTGSGIGHQAIGSGSGMLIYHVDQSNNRVGSYRAKDLWALNANKVNSFGDHECMRIFMASPVSRSNGVLRDFGKMFFPGDDNIRELTASQSPYFVGWDGFSTGFELYNITQNGTANVTFDVEKLKQGQIRDLVIDPGQSDIFISFFTPFNDTYTVSCTAEGEEPLTVSTKERTIHFTELKSGTKYTISLTYEDNPEPFEVREVTTEVVDPTKLPTLAVKASYTTDDTIVLRYRNVSTDVTSVRWYLDDARIGGTFIKNPTAGINRRLTAEIITADGTEYFTKYINITE</sequence>
<proteinExistence type="predicted"/>
<dbReference type="GO" id="GO:0006508">
    <property type="term" value="P:proteolysis"/>
    <property type="evidence" value="ECO:0007669"/>
    <property type="project" value="InterPro"/>
</dbReference>
<dbReference type="GO" id="GO:0008237">
    <property type="term" value="F:metallopeptidase activity"/>
    <property type="evidence" value="ECO:0007669"/>
    <property type="project" value="UniProtKB-KW"/>
</dbReference>
<dbReference type="Proteomes" id="UP000824014">
    <property type="component" value="Unassembled WGS sequence"/>
</dbReference>
<evidence type="ECO:0000256" key="1">
    <source>
        <dbReference type="SAM" id="SignalP"/>
    </source>
</evidence>
<dbReference type="PANTHER" id="PTHR41775:SF1">
    <property type="entry name" value="PEPTIDASE M6-LIKE DOMAIN-CONTAINING PROTEIN"/>
    <property type="match status" value="1"/>
</dbReference>
<dbReference type="Pfam" id="PF05547">
    <property type="entry name" value="Peptidase_M6"/>
    <property type="match status" value="1"/>
</dbReference>
<organism evidence="3 4">
    <name type="scientific">Candidatus Tidjanibacter faecipullorum</name>
    <dbReference type="NCBI Taxonomy" id="2838766"/>
    <lineage>
        <taxon>Bacteria</taxon>
        <taxon>Pseudomonadati</taxon>
        <taxon>Bacteroidota</taxon>
        <taxon>Bacteroidia</taxon>
        <taxon>Bacteroidales</taxon>
        <taxon>Rikenellaceae</taxon>
        <taxon>Tidjanibacter</taxon>
    </lineage>
</organism>
<keyword evidence="3" id="KW-0645">Protease</keyword>
<dbReference type="AlphaFoldDB" id="A0A9D2DCF0"/>
<reference evidence="3" key="1">
    <citation type="journal article" date="2021" name="PeerJ">
        <title>Extensive microbial diversity within the chicken gut microbiome revealed by metagenomics and culture.</title>
        <authorList>
            <person name="Gilroy R."/>
            <person name="Ravi A."/>
            <person name="Getino M."/>
            <person name="Pursley I."/>
            <person name="Horton D.L."/>
            <person name="Alikhan N.F."/>
            <person name="Baker D."/>
            <person name="Gharbi K."/>
            <person name="Hall N."/>
            <person name="Watson M."/>
            <person name="Adriaenssens E.M."/>
            <person name="Foster-Nyarko E."/>
            <person name="Jarju S."/>
            <person name="Secka A."/>
            <person name="Antonio M."/>
            <person name="Oren A."/>
            <person name="Chaudhuri R.R."/>
            <person name="La Ragione R."/>
            <person name="Hildebrand F."/>
            <person name="Pallen M.J."/>
        </authorList>
    </citation>
    <scope>NUCLEOTIDE SEQUENCE</scope>
    <source>
        <strain evidence="3">ChiHjej11B10-19426</strain>
    </source>
</reference>
<protein>
    <submittedName>
        <fullName evidence="3">M6 family metalloprotease domain-containing protein</fullName>
    </submittedName>
</protein>
<keyword evidence="1" id="KW-0732">Signal</keyword>
<feature type="chain" id="PRO_5038866449" evidence="1">
    <location>
        <begin position="22"/>
        <end position="725"/>
    </location>
</feature>
<dbReference type="NCBIfam" id="TIGR03296">
    <property type="entry name" value="M6dom_TIGR03296"/>
    <property type="match status" value="1"/>
</dbReference>
<keyword evidence="3" id="KW-0482">Metalloprotease</keyword>
<evidence type="ECO:0000313" key="3">
    <source>
        <dbReference type="EMBL" id="HIZ14456.1"/>
    </source>
</evidence>